<evidence type="ECO:0000313" key="2">
    <source>
        <dbReference type="Proteomes" id="UP000304951"/>
    </source>
</evidence>
<gene>
    <name evidence="1" type="ORF">D6D28_00458</name>
</gene>
<organism evidence="1 2">
    <name type="scientific">Aureobasidium pullulans</name>
    <name type="common">Black yeast</name>
    <name type="synonym">Pullularia pullulans</name>
    <dbReference type="NCBI Taxonomy" id="5580"/>
    <lineage>
        <taxon>Eukaryota</taxon>
        <taxon>Fungi</taxon>
        <taxon>Dikarya</taxon>
        <taxon>Ascomycota</taxon>
        <taxon>Pezizomycotina</taxon>
        <taxon>Dothideomycetes</taxon>
        <taxon>Dothideomycetidae</taxon>
        <taxon>Dothideales</taxon>
        <taxon>Saccotheciaceae</taxon>
        <taxon>Aureobasidium</taxon>
    </lineage>
</organism>
<dbReference type="InterPro" id="IPR009737">
    <property type="entry name" value="Aim32/Apd1-like"/>
</dbReference>
<name>A0A4S8T0V2_AURPU</name>
<sequence>MTKMASLLRGLSYRFNTPTPSTDFKKAKNEDALFPKTDPAVDGEDCLHDCESCSIKYPRKFEIDQDDKLYGNIGGWNTHLIVATGKTDWVRDVADEKGSVMEAVSKAEEPTNGKMMLSASNMPIPHSSHSDPDGQVRTTVLLLPAFKFIDNVTPAAVPDLIQHCVNNAPTNTSPLVDPASDNSLTSTPLPAGLDMRDCPHNYLILLCSHATRDARCGQSAPLLKKELERQLRPLGLARDFDDERPGGVGIYFINHVGGHKYSANVLVYRRRLSPDGTPLSEAAQCIWLARIKPSDCENLVRYTVLQGKVVKPGEQLRGGFDRSTQLTNFAPEKGAHPETLISLKMYTTNAP</sequence>
<dbReference type="CDD" id="cd03062">
    <property type="entry name" value="TRX_Fd_Sucrase"/>
    <property type="match status" value="1"/>
</dbReference>
<protein>
    <submittedName>
        <fullName evidence="1">Sucrase/ferredoxin-like family protein</fullName>
    </submittedName>
</protein>
<proteinExistence type="predicted"/>
<dbReference type="InterPro" id="IPR036249">
    <property type="entry name" value="Thioredoxin-like_sf"/>
</dbReference>
<dbReference type="EMBL" id="QZAF01000007">
    <property type="protein sequence ID" value="THV77278.1"/>
    <property type="molecule type" value="Genomic_DNA"/>
</dbReference>
<evidence type="ECO:0000313" key="1">
    <source>
        <dbReference type="EMBL" id="THV77278.1"/>
    </source>
</evidence>
<comment type="caution">
    <text evidence="1">The sequence shown here is derived from an EMBL/GenBank/DDBJ whole genome shotgun (WGS) entry which is preliminary data.</text>
</comment>
<dbReference type="SUPFAM" id="SSF52833">
    <property type="entry name" value="Thioredoxin-like"/>
    <property type="match status" value="1"/>
</dbReference>
<dbReference type="PANTHER" id="PTHR31902">
    <property type="entry name" value="ACTIN PATCHES DISTAL PROTEIN 1"/>
    <property type="match status" value="1"/>
</dbReference>
<dbReference type="Proteomes" id="UP000304951">
    <property type="component" value="Unassembled WGS sequence"/>
</dbReference>
<dbReference type="Gene3D" id="3.40.30.10">
    <property type="entry name" value="Glutaredoxin"/>
    <property type="match status" value="1"/>
</dbReference>
<accession>A0A4S8T0V2</accession>
<dbReference type="Pfam" id="PF06999">
    <property type="entry name" value="Suc_Fer-like"/>
    <property type="match status" value="1"/>
</dbReference>
<dbReference type="PANTHER" id="PTHR31902:SF14">
    <property type="entry name" value="ACTIN PATCHES DISTAL PROTEIN 1"/>
    <property type="match status" value="1"/>
</dbReference>
<reference evidence="1 2" key="1">
    <citation type="submission" date="2018-10" db="EMBL/GenBank/DDBJ databases">
        <title>Fifty Aureobasidium pullulans genomes reveal a recombining polyextremotolerant generalist.</title>
        <authorList>
            <person name="Gostincar C."/>
            <person name="Turk M."/>
            <person name="Zajc J."/>
            <person name="Gunde-Cimerman N."/>
        </authorList>
    </citation>
    <scope>NUCLEOTIDE SEQUENCE [LARGE SCALE GENOMIC DNA]</scope>
    <source>
        <strain evidence="1 2">EXF-11900</strain>
    </source>
</reference>
<dbReference type="AlphaFoldDB" id="A0A4S8T0V2"/>